<accession>A0A382EPS6</accession>
<name>A0A382EPS6_9ZZZZ</name>
<feature type="non-terminal residue" evidence="2">
    <location>
        <position position="109"/>
    </location>
</feature>
<dbReference type="AlphaFoldDB" id="A0A382EPS6"/>
<sequence length="109" mass="11834">VRLQVAVTEGIACIKVTGPANFAAGVDFKTVVNRSCEEGGRVLLLDLTECVNMDSTFLGILMSMTNRLDRIELLNPSDRITVLLDSLGVMELLTFGTGENPFDAKLQET</sequence>
<proteinExistence type="predicted"/>
<dbReference type="CDD" id="cd07043">
    <property type="entry name" value="STAS_anti-anti-sigma_factors"/>
    <property type="match status" value="1"/>
</dbReference>
<reference evidence="2" key="1">
    <citation type="submission" date="2018-05" db="EMBL/GenBank/DDBJ databases">
        <authorList>
            <person name="Lanie J.A."/>
            <person name="Ng W.-L."/>
            <person name="Kazmierczak K.M."/>
            <person name="Andrzejewski T.M."/>
            <person name="Davidsen T.M."/>
            <person name="Wayne K.J."/>
            <person name="Tettelin H."/>
            <person name="Glass J.I."/>
            <person name="Rusch D."/>
            <person name="Podicherti R."/>
            <person name="Tsui H.-C.T."/>
            <person name="Winkler M.E."/>
        </authorList>
    </citation>
    <scope>NUCLEOTIDE SEQUENCE</scope>
</reference>
<dbReference type="Gene3D" id="3.30.750.24">
    <property type="entry name" value="STAS domain"/>
    <property type="match status" value="1"/>
</dbReference>
<evidence type="ECO:0000259" key="1">
    <source>
        <dbReference type="PROSITE" id="PS50801"/>
    </source>
</evidence>
<gene>
    <name evidence="2" type="ORF">METZ01_LOCUS204865</name>
</gene>
<dbReference type="SUPFAM" id="SSF52091">
    <property type="entry name" value="SpoIIaa-like"/>
    <property type="match status" value="1"/>
</dbReference>
<organism evidence="2">
    <name type="scientific">marine metagenome</name>
    <dbReference type="NCBI Taxonomy" id="408172"/>
    <lineage>
        <taxon>unclassified sequences</taxon>
        <taxon>metagenomes</taxon>
        <taxon>ecological metagenomes</taxon>
    </lineage>
</organism>
<dbReference type="InterPro" id="IPR002645">
    <property type="entry name" value="STAS_dom"/>
</dbReference>
<feature type="domain" description="STAS" evidence="1">
    <location>
        <begin position="1"/>
        <end position="109"/>
    </location>
</feature>
<evidence type="ECO:0000313" key="2">
    <source>
        <dbReference type="EMBL" id="SVB52011.1"/>
    </source>
</evidence>
<dbReference type="PROSITE" id="PS50801">
    <property type="entry name" value="STAS"/>
    <property type="match status" value="1"/>
</dbReference>
<feature type="non-terminal residue" evidence="2">
    <location>
        <position position="1"/>
    </location>
</feature>
<dbReference type="EMBL" id="UINC01045346">
    <property type="protein sequence ID" value="SVB52011.1"/>
    <property type="molecule type" value="Genomic_DNA"/>
</dbReference>
<dbReference type="InterPro" id="IPR036513">
    <property type="entry name" value="STAS_dom_sf"/>
</dbReference>
<protein>
    <recommendedName>
        <fullName evidence="1">STAS domain-containing protein</fullName>
    </recommendedName>
</protein>
<dbReference type="Pfam" id="PF01740">
    <property type="entry name" value="STAS"/>
    <property type="match status" value="1"/>
</dbReference>